<dbReference type="AlphaFoldDB" id="A0AAD9J107"/>
<dbReference type="GO" id="GO:0005886">
    <property type="term" value="C:plasma membrane"/>
    <property type="evidence" value="ECO:0007669"/>
    <property type="project" value="TreeGrafter"/>
</dbReference>
<protein>
    <recommendedName>
        <fullName evidence="9">G-protein coupled receptors family 1 profile domain-containing protein</fullName>
    </recommendedName>
</protein>
<dbReference type="EMBL" id="JAODUP010000769">
    <property type="protein sequence ID" value="KAK2144303.1"/>
    <property type="molecule type" value="Genomic_DNA"/>
</dbReference>
<keyword evidence="11" id="KW-1185">Reference proteome</keyword>
<keyword evidence="2 8" id="KW-0812">Transmembrane</keyword>
<keyword evidence="6" id="KW-0675">Receptor</keyword>
<evidence type="ECO:0000313" key="10">
    <source>
        <dbReference type="EMBL" id="KAK2144303.1"/>
    </source>
</evidence>
<feature type="domain" description="G-protein coupled receptors family 1 profile" evidence="9">
    <location>
        <begin position="177"/>
        <end position="258"/>
    </location>
</feature>
<proteinExistence type="predicted"/>
<sequence length="258" mass="28649">MASTNGVFVTANGTSAGCHVISLSARSSNGHLRHLGLWRLYQLSSSEKAPTSGRHIKRADRRVCDRISSECSRPKDVAKVAAAPLAPLCGNMITWHPTANRMALLVSPQPDTAISAIMELDDDMDFSSLLMKSYELNKQNRTLDVDLTKPFLRPSLKYIYPLFIFLHACASLVGVAGNAAILVFIARRRLYRNPMFFFLANLALCDLLKAAIVSPITLSNLLLENFIFGSFMCFFLPMMHSFPTHVTMLTYTMVAVDR</sequence>
<keyword evidence="7" id="KW-0807">Transducer</keyword>
<dbReference type="SUPFAM" id="SSF81321">
    <property type="entry name" value="Family A G protein-coupled receptor-like"/>
    <property type="match status" value="1"/>
</dbReference>
<evidence type="ECO:0000256" key="2">
    <source>
        <dbReference type="ARBA" id="ARBA00022692"/>
    </source>
</evidence>
<accession>A0AAD9J107</accession>
<feature type="transmembrane region" description="Helical" evidence="8">
    <location>
        <begin position="196"/>
        <end position="216"/>
    </location>
</feature>
<dbReference type="Proteomes" id="UP001208570">
    <property type="component" value="Unassembled WGS sequence"/>
</dbReference>
<evidence type="ECO:0000259" key="9">
    <source>
        <dbReference type="PROSITE" id="PS50262"/>
    </source>
</evidence>
<evidence type="ECO:0000256" key="3">
    <source>
        <dbReference type="ARBA" id="ARBA00022989"/>
    </source>
</evidence>
<dbReference type="PROSITE" id="PS50262">
    <property type="entry name" value="G_PROTEIN_RECEP_F1_2"/>
    <property type="match status" value="1"/>
</dbReference>
<keyword evidence="3 8" id="KW-1133">Transmembrane helix</keyword>
<evidence type="ECO:0000256" key="5">
    <source>
        <dbReference type="ARBA" id="ARBA00023136"/>
    </source>
</evidence>
<comment type="caution">
    <text evidence="10">The sequence shown here is derived from an EMBL/GenBank/DDBJ whole genome shotgun (WGS) entry which is preliminary data.</text>
</comment>
<dbReference type="Pfam" id="PF00001">
    <property type="entry name" value="7tm_1"/>
    <property type="match status" value="1"/>
</dbReference>
<evidence type="ECO:0000256" key="4">
    <source>
        <dbReference type="ARBA" id="ARBA00023040"/>
    </source>
</evidence>
<name>A0AAD9J107_9ANNE</name>
<reference evidence="10" key="1">
    <citation type="journal article" date="2023" name="Mol. Biol. Evol.">
        <title>Third-Generation Sequencing Reveals the Adaptive Role of the Epigenome in Three Deep-Sea Polychaetes.</title>
        <authorList>
            <person name="Perez M."/>
            <person name="Aroh O."/>
            <person name="Sun Y."/>
            <person name="Lan Y."/>
            <person name="Juniper S.K."/>
            <person name="Young C.R."/>
            <person name="Angers B."/>
            <person name="Qian P.Y."/>
        </authorList>
    </citation>
    <scope>NUCLEOTIDE SEQUENCE</scope>
    <source>
        <strain evidence="10">P08H-3</strain>
    </source>
</reference>
<dbReference type="InterPro" id="IPR000276">
    <property type="entry name" value="GPCR_Rhodpsn"/>
</dbReference>
<dbReference type="PANTHER" id="PTHR24238:SF69">
    <property type="entry name" value="G-PROTEIN COUPLED RECEPTOR 165"/>
    <property type="match status" value="1"/>
</dbReference>
<gene>
    <name evidence="10" type="ORF">LSH36_769g00108</name>
</gene>
<dbReference type="CDD" id="cd00637">
    <property type="entry name" value="7tm_classA_rhodopsin-like"/>
    <property type="match status" value="1"/>
</dbReference>
<evidence type="ECO:0000256" key="8">
    <source>
        <dbReference type="SAM" id="Phobius"/>
    </source>
</evidence>
<evidence type="ECO:0000256" key="1">
    <source>
        <dbReference type="ARBA" id="ARBA00004141"/>
    </source>
</evidence>
<organism evidence="10 11">
    <name type="scientific">Paralvinella palmiformis</name>
    <dbReference type="NCBI Taxonomy" id="53620"/>
    <lineage>
        <taxon>Eukaryota</taxon>
        <taxon>Metazoa</taxon>
        <taxon>Spiralia</taxon>
        <taxon>Lophotrochozoa</taxon>
        <taxon>Annelida</taxon>
        <taxon>Polychaeta</taxon>
        <taxon>Sedentaria</taxon>
        <taxon>Canalipalpata</taxon>
        <taxon>Terebellida</taxon>
        <taxon>Terebelliformia</taxon>
        <taxon>Alvinellidae</taxon>
        <taxon>Paralvinella</taxon>
    </lineage>
</organism>
<evidence type="ECO:0000256" key="7">
    <source>
        <dbReference type="ARBA" id="ARBA00023224"/>
    </source>
</evidence>
<dbReference type="Gene3D" id="1.20.1070.10">
    <property type="entry name" value="Rhodopsin 7-helix transmembrane proteins"/>
    <property type="match status" value="1"/>
</dbReference>
<dbReference type="PRINTS" id="PR00237">
    <property type="entry name" value="GPCRRHODOPSN"/>
</dbReference>
<feature type="transmembrane region" description="Helical" evidence="8">
    <location>
        <begin position="158"/>
        <end position="184"/>
    </location>
</feature>
<dbReference type="PANTHER" id="PTHR24238">
    <property type="entry name" value="G-PROTEIN COUPLED RECEPTOR"/>
    <property type="match status" value="1"/>
</dbReference>
<comment type="subcellular location">
    <subcellularLocation>
        <location evidence="1">Membrane</location>
        <topology evidence="1">Multi-pass membrane protein</topology>
    </subcellularLocation>
</comment>
<dbReference type="InterPro" id="IPR017452">
    <property type="entry name" value="GPCR_Rhodpsn_7TM"/>
</dbReference>
<keyword evidence="4" id="KW-0297">G-protein coupled receptor</keyword>
<dbReference type="GO" id="GO:0008188">
    <property type="term" value="F:neuropeptide receptor activity"/>
    <property type="evidence" value="ECO:0007669"/>
    <property type="project" value="TreeGrafter"/>
</dbReference>
<keyword evidence="5 8" id="KW-0472">Membrane</keyword>
<evidence type="ECO:0000313" key="11">
    <source>
        <dbReference type="Proteomes" id="UP001208570"/>
    </source>
</evidence>
<evidence type="ECO:0000256" key="6">
    <source>
        <dbReference type="ARBA" id="ARBA00023170"/>
    </source>
</evidence>